<dbReference type="GO" id="GO:0005886">
    <property type="term" value="C:plasma membrane"/>
    <property type="evidence" value="ECO:0007669"/>
    <property type="project" value="UniProtKB-SubCell"/>
</dbReference>
<keyword evidence="5" id="KW-0354">Hemolysis</keyword>
<sequence>MSKLPVFLQMEANECGLASLAMIAAYHGHVDSLAQVRRDLPVSRKGATVRGLLAMADVLGLSARAVKLDVDELPHLQLPCILHWDMEHFVVLRAAGRRSVVIHDPAVGVRRVSMREFGRRFTGVALECEPHAAFEQRPAPRAQGLRDWFGRVPGLRRGLTQIVLLTGLLELVAVLMPFLLQWVVDDALPARGTSLLDGLVVGFALLVLIGTLLDIARGWLAVLVSMDLNLRWTARVLAHLLRLPLDFFERRHAGDIASCFGSITIVQHTFTTGFIEALVDGALVLGTLAMMTWYSPVGAALALGGVLLYALVCVLLHRPLRQASAEEIVQVARQQSHFLETLRGIQGIRLFARAEERQRGWAKLIALQTNAELRVQGLRLTHQTTHRLLFELLRVLVIWLAAHAVLSGSATLGLLFAFLAYLDQFTRRTGALIDRLLDLALLRLHVDRVGDIVQTPVEPPDPSPPAAEPDTGPPRISVHGLRYAYAFAEEPVLDGVDLEIEAGECVALTGPSGCGKTTLVKLLMGLLEPTHGEIRVDGAPLAEFGRNRLRAMAGTVMQDDVLFTGSLADNICFFDPEPDFEHMRHCAQLAALHDDIENMPMGYDTLVGEVGVGLSGGQKQRVMLARALYRRPRLLVLDEATSHLDVFAERNVNEAIRRLALTRIVVAHRPETIAMADRVIEMAHGRVVRQLRALGQVGR</sequence>
<dbReference type="Proteomes" id="UP000694660">
    <property type="component" value="Unassembled WGS sequence"/>
</dbReference>
<dbReference type="Pfam" id="PF03412">
    <property type="entry name" value="Peptidase_C39"/>
    <property type="match status" value="1"/>
</dbReference>
<evidence type="ECO:0000259" key="15">
    <source>
        <dbReference type="PROSITE" id="PS50893"/>
    </source>
</evidence>
<dbReference type="EMBL" id="JAEKFT010000005">
    <property type="protein sequence ID" value="MBT0960685.1"/>
    <property type="molecule type" value="Genomic_DNA"/>
</dbReference>
<keyword evidence="6" id="KW-0547">Nucleotide-binding</keyword>
<evidence type="ECO:0000313" key="19">
    <source>
        <dbReference type="Proteomes" id="UP000694660"/>
    </source>
</evidence>
<dbReference type="GO" id="GO:0016887">
    <property type="term" value="F:ATP hydrolysis activity"/>
    <property type="evidence" value="ECO:0007669"/>
    <property type="project" value="InterPro"/>
</dbReference>
<dbReference type="InterPro" id="IPR003439">
    <property type="entry name" value="ABC_transporter-like_ATP-bd"/>
</dbReference>
<dbReference type="GO" id="GO:0140359">
    <property type="term" value="F:ABC-type transporter activity"/>
    <property type="evidence" value="ECO:0007669"/>
    <property type="project" value="InterPro"/>
</dbReference>
<feature type="domain" description="ABC transporter" evidence="15">
    <location>
        <begin position="476"/>
        <end position="697"/>
    </location>
</feature>
<evidence type="ECO:0000256" key="2">
    <source>
        <dbReference type="ARBA" id="ARBA00022448"/>
    </source>
</evidence>
<feature type="transmembrane region" description="Helical" evidence="14">
    <location>
        <begin position="162"/>
        <end position="183"/>
    </location>
</feature>
<dbReference type="CDD" id="cd03246">
    <property type="entry name" value="ABCC_Protease_Secretion"/>
    <property type="match status" value="1"/>
</dbReference>
<evidence type="ECO:0000313" key="18">
    <source>
        <dbReference type="EMBL" id="MBT0960685.1"/>
    </source>
</evidence>
<evidence type="ECO:0000256" key="13">
    <source>
        <dbReference type="SAM" id="MobiDB-lite"/>
    </source>
</evidence>
<evidence type="ECO:0000256" key="14">
    <source>
        <dbReference type="SAM" id="Phobius"/>
    </source>
</evidence>
<keyword evidence="2" id="KW-0813">Transport</keyword>
<feature type="region of interest" description="Disordered" evidence="13">
    <location>
        <begin position="453"/>
        <end position="474"/>
    </location>
</feature>
<dbReference type="GO" id="GO:0008233">
    <property type="term" value="F:peptidase activity"/>
    <property type="evidence" value="ECO:0007669"/>
    <property type="project" value="InterPro"/>
</dbReference>
<dbReference type="SUPFAM" id="SSF52540">
    <property type="entry name" value="P-loop containing nucleoside triphosphate hydrolases"/>
    <property type="match status" value="1"/>
</dbReference>
<dbReference type="SMART" id="SM00382">
    <property type="entry name" value="AAA"/>
    <property type="match status" value="1"/>
</dbReference>
<dbReference type="InterPro" id="IPR011527">
    <property type="entry name" value="ABC1_TM_dom"/>
</dbReference>
<evidence type="ECO:0000256" key="11">
    <source>
        <dbReference type="ARBA" id="ARBA00061173"/>
    </source>
</evidence>
<keyword evidence="5" id="KW-0204">Cytolysis</keyword>
<comment type="function">
    <text evidence="10">Involved in the export of calmodulin-sensitive adenylate cyclase-hemolysin (cyclolysin).</text>
</comment>
<dbReference type="RefSeq" id="WP_214360447.1">
    <property type="nucleotide sequence ID" value="NZ_JAEKFT010000005.1"/>
</dbReference>
<dbReference type="InterPro" id="IPR036640">
    <property type="entry name" value="ABC1_TM_sf"/>
</dbReference>
<protein>
    <recommendedName>
        <fullName evidence="12">Cyclolysin secretion/processing ATP-binding protein CyaB</fullName>
    </recommendedName>
</protein>
<accession>A0A944H7U9</accession>
<keyword evidence="3" id="KW-1003">Cell membrane</keyword>
<feature type="compositionally biased region" description="Pro residues" evidence="13">
    <location>
        <begin position="457"/>
        <end position="467"/>
    </location>
</feature>
<gene>
    <name evidence="18" type="ORF">I8J34_05800</name>
</gene>
<evidence type="ECO:0000256" key="7">
    <source>
        <dbReference type="ARBA" id="ARBA00022840"/>
    </source>
</evidence>
<dbReference type="InterPro" id="IPR039421">
    <property type="entry name" value="Type_1_exporter"/>
</dbReference>
<evidence type="ECO:0000259" key="16">
    <source>
        <dbReference type="PROSITE" id="PS50929"/>
    </source>
</evidence>
<evidence type="ECO:0000259" key="17">
    <source>
        <dbReference type="PROSITE" id="PS50990"/>
    </source>
</evidence>
<dbReference type="PROSITE" id="PS00211">
    <property type="entry name" value="ABC_TRANSPORTER_1"/>
    <property type="match status" value="1"/>
</dbReference>
<evidence type="ECO:0000256" key="12">
    <source>
        <dbReference type="ARBA" id="ARBA00072252"/>
    </source>
</evidence>
<dbReference type="FunFam" id="3.40.50.300:FF:000299">
    <property type="entry name" value="ABC transporter ATP-binding protein/permease"/>
    <property type="match status" value="1"/>
</dbReference>
<feature type="domain" description="Peptidase C39" evidence="17">
    <location>
        <begin position="9"/>
        <end position="128"/>
    </location>
</feature>
<dbReference type="GO" id="GO:0006508">
    <property type="term" value="P:proteolysis"/>
    <property type="evidence" value="ECO:0007669"/>
    <property type="project" value="InterPro"/>
</dbReference>
<feature type="transmembrane region" description="Helical" evidence="14">
    <location>
        <begin position="396"/>
        <end position="422"/>
    </location>
</feature>
<dbReference type="InterPro" id="IPR017871">
    <property type="entry name" value="ABC_transporter-like_CS"/>
</dbReference>
<dbReference type="SUPFAM" id="SSF90123">
    <property type="entry name" value="ABC transporter transmembrane region"/>
    <property type="match status" value="1"/>
</dbReference>
<dbReference type="Pfam" id="PF00005">
    <property type="entry name" value="ABC_tran"/>
    <property type="match status" value="1"/>
</dbReference>
<dbReference type="PANTHER" id="PTHR24221:SF606">
    <property type="entry name" value="COLICIN V SECRETION-PROCESSING ATP-BINDING PROTEIN"/>
    <property type="match status" value="1"/>
</dbReference>
<dbReference type="PROSITE" id="PS50893">
    <property type="entry name" value="ABC_TRANSPORTER_2"/>
    <property type="match status" value="1"/>
</dbReference>
<dbReference type="InterPro" id="IPR005074">
    <property type="entry name" value="Peptidase_C39"/>
</dbReference>
<keyword evidence="19" id="KW-1185">Reference proteome</keyword>
<evidence type="ECO:0000256" key="3">
    <source>
        <dbReference type="ARBA" id="ARBA00022475"/>
    </source>
</evidence>
<dbReference type="GO" id="GO:0031640">
    <property type="term" value="P:killing of cells of another organism"/>
    <property type="evidence" value="ECO:0007669"/>
    <property type="project" value="UniProtKB-KW"/>
</dbReference>
<comment type="caution">
    <text evidence="18">The sequence shown here is derived from an EMBL/GenBank/DDBJ whole genome shotgun (WGS) entry which is preliminary data.</text>
</comment>
<keyword evidence="8 14" id="KW-1133">Transmembrane helix</keyword>
<dbReference type="PROSITE" id="PS50990">
    <property type="entry name" value="PEPTIDASE_C39"/>
    <property type="match status" value="1"/>
</dbReference>
<comment type="similarity">
    <text evidence="11">Belongs to the ABC transporter superfamily. Cyclolysin exporter (TC 3.A.1.109.2) family.</text>
</comment>
<dbReference type="GO" id="GO:0005524">
    <property type="term" value="F:ATP binding"/>
    <property type="evidence" value="ECO:0007669"/>
    <property type="project" value="UniProtKB-KW"/>
</dbReference>
<dbReference type="Gene3D" id="3.40.50.300">
    <property type="entry name" value="P-loop containing nucleotide triphosphate hydrolases"/>
    <property type="match status" value="1"/>
</dbReference>
<keyword evidence="7" id="KW-0067">ATP-binding</keyword>
<evidence type="ECO:0000256" key="6">
    <source>
        <dbReference type="ARBA" id="ARBA00022741"/>
    </source>
</evidence>
<keyword evidence="9 14" id="KW-0472">Membrane</keyword>
<evidence type="ECO:0000256" key="10">
    <source>
        <dbReference type="ARBA" id="ARBA00055355"/>
    </source>
</evidence>
<dbReference type="InterPro" id="IPR027417">
    <property type="entry name" value="P-loop_NTPase"/>
</dbReference>
<dbReference type="GO" id="GO:0034040">
    <property type="term" value="F:ATPase-coupled lipid transmembrane transporter activity"/>
    <property type="evidence" value="ECO:0007669"/>
    <property type="project" value="TreeGrafter"/>
</dbReference>
<dbReference type="InterPro" id="IPR003593">
    <property type="entry name" value="AAA+_ATPase"/>
</dbReference>
<evidence type="ECO:0000256" key="4">
    <source>
        <dbReference type="ARBA" id="ARBA00022692"/>
    </source>
</evidence>
<dbReference type="CDD" id="cd18567">
    <property type="entry name" value="ABC_6TM_CvaB_RaxB_like"/>
    <property type="match status" value="1"/>
</dbReference>
<dbReference type="Pfam" id="PF00664">
    <property type="entry name" value="ABC_membrane"/>
    <property type="match status" value="1"/>
</dbReference>
<reference evidence="19" key="1">
    <citation type="journal article" date="2022" name="ISME J.">
        <title>Genetic and phylogenetic analysis of dissimilatory iodate-reducing bacteria identifies potential niches across the world's oceans.</title>
        <authorList>
            <person name="Reyes-Umana V."/>
            <person name="Henning Z."/>
            <person name="Lee K."/>
            <person name="Barnum T.P."/>
            <person name="Coates J.D."/>
        </authorList>
    </citation>
    <scope>NUCLEOTIDE SEQUENCE [LARGE SCALE GENOMIC DNA]</scope>
    <source>
        <strain evidence="19">IR12</strain>
    </source>
</reference>
<evidence type="ECO:0000256" key="1">
    <source>
        <dbReference type="ARBA" id="ARBA00004651"/>
    </source>
</evidence>
<dbReference type="Gene3D" id="3.90.70.10">
    <property type="entry name" value="Cysteine proteinases"/>
    <property type="match status" value="1"/>
</dbReference>
<comment type="subcellular location">
    <subcellularLocation>
        <location evidence="1">Cell membrane</location>
        <topology evidence="1">Multi-pass membrane protein</topology>
    </subcellularLocation>
</comment>
<organism evidence="18 19">
    <name type="scientific">Denitromonas iodatirespirans</name>
    <dbReference type="NCBI Taxonomy" id="2795389"/>
    <lineage>
        <taxon>Bacteria</taxon>
        <taxon>Pseudomonadati</taxon>
        <taxon>Pseudomonadota</taxon>
        <taxon>Betaproteobacteria</taxon>
        <taxon>Rhodocyclales</taxon>
        <taxon>Zoogloeaceae</taxon>
        <taxon>Denitromonas</taxon>
    </lineage>
</organism>
<name>A0A944H7U9_DENI1</name>
<evidence type="ECO:0000256" key="9">
    <source>
        <dbReference type="ARBA" id="ARBA00023136"/>
    </source>
</evidence>
<proteinExistence type="inferred from homology"/>
<evidence type="ECO:0000256" key="5">
    <source>
        <dbReference type="ARBA" id="ARBA00022735"/>
    </source>
</evidence>
<feature type="transmembrane region" description="Helical" evidence="14">
    <location>
        <begin position="293"/>
        <end position="316"/>
    </location>
</feature>
<keyword evidence="4 14" id="KW-0812">Transmembrane</keyword>
<dbReference type="Gene3D" id="1.20.1560.10">
    <property type="entry name" value="ABC transporter type 1, transmembrane domain"/>
    <property type="match status" value="1"/>
</dbReference>
<feature type="domain" description="ABC transmembrane type-1" evidence="16">
    <location>
        <begin position="162"/>
        <end position="441"/>
    </location>
</feature>
<dbReference type="PROSITE" id="PS50929">
    <property type="entry name" value="ABC_TM1F"/>
    <property type="match status" value="1"/>
</dbReference>
<dbReference type="PANTHER" id="PTHR24221">
    <property type="entry name" value="ATP-BINDING CASSETTE SUB-FAMILY B"/>
    <property type="match status" value="1"/>
</dbReference>
<evidence type="ECO:0000256" key="8">
    <source>
        <dbReference type="ARBA" id="ARBA00022989"/>
    </source>
</evidence>
<feature type="transmembrane region" description="Helical" evidence="14">
    <location>
        <begin position="195"/>
        <end position="213"/>
    </location>
</feature>
<dbReference type="AlphaFoldDB" id="A0A944H7U9"/>